<sequence length="151" mass="17254">VSSRMDKCMKSEQTTLLLDNYNVSIYDLNGDLKGPELWPNYYVQAHGIVFVLDSTDLVCMKEAKMTLLHLLSDPRVTGKPILVLANKQDKKNALLPCDIIEYLLLEKLINKSLCRVEPCSAINDLQKENYQPIIEGLRWLLAVIGDRYEEL</sequence>
<organism evidence="4 5">
    <name type="scientific">Orycteropus afer afer</name>
    <dbReference type="NCBI Taxonomy" id="1230840"/>
    <lineage>
        <taxon>Eukaryota</taxon>
        <taxon>Metazoa</taxon>
        <taxon>Chordata</taxon>
        <taxon>Craniata</taxon>
        <taxon>Vertebrata</taxon>
        <taxon>Euteleostomi</taxon>
        <taxon>Mammalia</taxon>
        <taxon>Eutheria</taxon>
        <taxon>Afrotheria</taxon>
        <taxon>Tubulidentata</taxon>
        <taxon>Orycteropodidae</taxon>
        <taxon>Orycteropus</taxon>
    </lineage>
</organism>
<dbReference type="PANTHER" id="PTHR46090:SF1">
    <property type="entry name" value="ADP-RIBOSYLATION FACTOR-LIKE PROTEIN 13A"/>
    <property type="match status" value="1"/>
</dbReference>
<proteinExistence type="predicted"/>
<name>A0A8B7BBD9_ORYAF</name>
<dbReference type="InterPro" id="IPR027417">
    <property type="entry name" value="P-loop_NTPase"/>
</dbReference>
<reference evidence="5" key="1">
    <citation type="submission" date="2025-08" db="UniProtKB">
        <authorList>
            <consortium name="RefSeq"/>
        </authorList>
    </citation>
    <scope>IDENTIFICATION</scope>
</reference>
<evidence type="ECO:0000313" key="4">
    <source>
        <dbReference type="Proteomes" id="UP000694850"/>
    </source>
</evidence>
<keyword evidence="1 3" id="KW-0547">Nucleotide-binding</keyword>
<evidence type="ECO:0000256" key="1">
    <source>
        <dbReference type="ARBA" id="ARBA00022741"/>
    </source>
</evidence>
<dbReference type="Proteomes" id="UP000694850">
    <property type="component" value="Unplaced"/>
</dbReference>
<dbReference type="InterPro" id="IPR051995">
    <property type="entry name" value="Ciliary_GTPase"/>
</dbReference>
<dbReference type="Gene3D" id="3.40.50.300">
    <property type="entry name" value="P-loop containing nucleotide triphosphate hydrolases"/>
    <property type="match status" value="1"/>
</dbReference>
<dbReference type="AlphaFoldDB" id="A0A8B7BBD9"/>
<keyword evidence="4" id="KW-1185">Reference proteome</keyword>
<protein>
    <submittedName>
        <fullName evidence="5">ADP-ribosylation factor-like protein 13A</fullName>
    </submittedName>
</protein>
<dbReference type="PROSITE" id="PS51417">
    <property type="entry name" value="ARF"/>
    <property type="match status" value="1"/>
</dbReference>
<dbReference type="RefSeq" id="XP_007957475.2">
    <property type="nucleotide sequence ID" value="XM_007959284.2"/>
</dbReference>
<evidence type="ECO:0000256" key="3">
    <source>
        <dbReference type="PIRSR" id="PIRSR606689-1"/>
    </source>
</evidence>
<feature type="non-terminal residue" evidence="5">
    <location>
        <position position="151"/>
    </location>
</feature>
<dbReference type="SUPFAM" id="SSF52540">
    <property type="entry name" value="P-loop containing nucleoside triphosphate hydrolases"/>
    <property type="match status" value="1"/>
</dbReference>
<gene>
    <name evidence="5" type="primary">ARL13A</name>
</gene>
<dbReference type="CTD" id="392509"/>
<accession>A0A8B7BBD9</accession>
<dbReference type="PANTHER" id="PTHR46090">
    <property type="entry name" value="ADP-RIBOSYLATION FACTOR-LIKE PROTEIN 13B"/>
    <property type="match status" value="1"/>
</dbReference>
<dbReference type="GO" id="GO:0031514">
    <property type="term" value="C:motile cilium"/>
    <property type="evidence" value="ECO:0007669"/>
    <property type="project" value="TreeGrafter"/>
</dbReference>
<dbReference type="GO" id="GO:1905515">
    <property type="term" value="P:non-motile cilium assembly"/>
    <property type="evidence" value="ECO:0007669"/>
    <property type="project" value="TreeGrafter"/>
</dbReference>
<dbReference type="GO" id="GO:0005525">
    <property type="term" value="F:GTP binding"/>
    <property type="evidence" value="ECO:0007669"/>
    <property type="project" value="UniProtKB-KW"/>
</dbReference>
<evidence type="ECO:0000256" key="2">
    <source>
        <dbReference type="ARBA" id="ARBA00023134"/>
    </source>
</evidence>
<dbReference type="Pfam" id="PF00025">
    <property type="entry name" value="Arf"/>
    <property type="match status" value="1"/>
</dbReference>
<dbReference type="GO" id="GO:0003924">
    <property type="term" value="F:GTPase activity"/>
    <property type="evidence" value="ECO:0007669"/>
    <property type="project" value="InterPro"/>
</dbReference>
<evidence type="ECO:0000313" key="5">
    <source>
        <dbReference type="RefSeq" id="XP_007957475.2"/>
    </source>
</evidence>
<dbReference type="GO" id="GO:0060170">
    <property type="term" value="C:ciliary membrane"/>
    <property type="evidence" value="ECO:0007669"/>
    <property type="project" value="TreeGrafter"/>
</dbReference>
<dbReference type="GO" id="GO:0097500">
    <property type="term" value="P:receptor localization to non-motile cilium"/>
    <property type="evidence" value="ECO:0007669"/>
    <property type="project" value="TreeGrafter"/>
</dbReference>
<dbReference type="GeneID" id="103213532"/>
<keyword evidence="2 3" id="KW-0342">GTP-binding</keyword>
<dbReference type="GO" id="GO:0097730">
    <property type="term" value="C:non-motile cilium"/>
    <property type="evidence" value="ECO:0007669"/>
    <property type="project" value="TreeGrafter"/>
</dbReference>
<dbReference type="OrthoDB" id="14717at2759"/>
<feature type="non-terminal residue" evidence="5">
    <location>
        <position position="1"/>
    </location>
</feature>
<dbReference type="InterPro" id="IPR006689">
    <property type="entry name" value="Small_GTPase_ARF/SAR"/>
</dbReference>